<protein>
    <submittedName>
        <fullName evidence="1">Uncharacterized protein</fullName>
    </submittedName>
</protein>
<dbReference type="EMBL" id="GBXM01067250">
    <property type="protein sequence ID" value="JAH41327.1"/>
    <property type="molecule type" value="Transcribed_RNA"/>
</dbReference>
<evidence type="ECO:0000313" key="1">
    <source>
        <dbReference type="EMBL" id="JAH41327.1"/>
    </source>
</evidence>
<organism evidence="1">
    <name type="scientific">Anguilla anguilla</name>
    <name type="common">European freshwater eel</name>
    <name type="synonym">Muraena anguilla</name>
    <dbReference type="NCBI Taxonomy" id="7936"/>
    <lineage>
        <taxon>Eukaryota</taxon>
        <taxon>Metazoa</taxon>
        <taxon>Chordata</taxon>
        <taxon>Craniata</taxon>
        <taxon>Vertebrata</taxon>
        <taxon>Euteleostomi</taxon>
        <taxon>Actinopterygii</taxon>
        <taxon>Neopterygii</taxon>
        <taxon>Teleostei</taxon>
        <taxon>Anguilliformes</taxon>
        <taxon>Anguillidae</taxon>
        <taxon>Anguilla</taxon>
    </lineage>
</organism>
<sequence length="27" mass="2972">MSVRQCLFKHAVQFLSTEVLGSFVTGS</sequence>
<dbReference type="AlphaFoldDB" id="A0A0E9SJC6"/>
<proteinExistence type="predicted"/>
<reference evidence="1" key="2">
    <citation type="journal article" date="2015" name="Fish Shellfish Immunol.">
        <title>Early steps in the European eel (Anguilla anguilla)-Vibrio vulnificus interaction in the gills: Role of the RtxA13 toxin.</title>
        <authorList>
            <person name="Callol A."/>
            <person name="Pajuelo D."/>
            <person name="Ebbesson L."/>
            <person name="Teles M."/>
            <person name="MacKenzie S."/>
            <person name="Amaro C."/>
        </authorList>
    </citation>
    <scope>NUCLEOTIDE SEQUENCE</scope>
</reference>
<accession>A0A0E9SJC6</accession>
<name>A0A0E9SJC6_ANGAN</name>
<reference evidence="1" key="1">
    <citation type="submission" date="2014-11" db="EMBL/GenBank/DDBJ databases">
        <authorList>
            <person name="Amaro Gonzalez C."/>
        </authorList>
    </citation>
    <scope>NUCLEOTIDE SEQUENCE</scope>
</reference>